<protein>
    <submittedName>
        <fullName evidence="2">Uncharacterized protein</fullName>
    </submittedName>
</protein>
<reference evidence="2" key="1">
    <citation type="journal article" date="2023" name="Mol. Phylogenet. Evol.">
        <title>Genome-scale phylogeny and comparative genomics of the fungal order Sordariales.</title>
        <authorList>
            <person name="Hensen N."/>
            <person name="Bonometti L."/>
            <person name="Westerberg I."/>
            <person name="Brannstrom I.O."/>
            <person name="Guillou S."/>
            <person name="Cros-Aarteil S."/>
            <person name="Calhoun S."/>
            <person name="Haridas S."/>
            <person name="Kuo A."/>
            <person name="Mondo S."/>
            <person name="Pangilinan J."/>
            <person name="Riley R."/>
            <person name="LaButti K."/>
            <person name="Andreopoulos B."/>
            <person name="Lipzen A."/>
            <person name="Chen C."/>
            <person name="Yan M."/>
            <person name="Daum C."/>
            <person name="Ng V."/>
            <person name="Clum A."/>
            <person name="Steindorff A."/>
            <person name="Ohm R.A."/>
            <person name="Martin F."/>
            <person name="Silar P."/>
            <person name="Natvig D.O."/>
            <person name="Lalanne C."/>
            <person name="Gautier V."/>
            <person name="Ament-Velasquez S.L."/>
            <person name="Kruys A."/>
            <person name="Hutchinson M.I."/>
            <person name="Powell A.J."/>
            <person name="Barry K."/>
            <person name="Miller A.N."/>
            <person name="Grigoriev I.V."/>
            <person name="Debuchy R."/>
            <person name="Gladieux P."/>
            <person name="Hiltunen Thoren M."/>
            <person name="Johannesson H."/>
        </authorList>
    </citation>
    <scope>NUCLEOTIDE SEQUENCE</scope>
    <source>
        <strain evidence="2">CBS 560.94</strain>
    </source>
</reference>
<dbReference type="RefSeq" id="XP_062676928.1">
    <property type="nucleotide sequence ID" value="XM_062825229.1"/>
</dbReference>
<sequence length="226" mass="25837">MPIWRTVARPIPFWLAGIAPPEILGRETARTAARLHTLPGTHPLAQRLRRPPPREWSRLHALAESQPPPEIPPDEVWLPRLPALRNWLAPGAERQPHRPGQWTLPPESDPDLYWADNKPQSLADQPWHRNNNPYLGLPRKHLARWIGERTGHWDFHSYHDRFNHPPETFRYCIVQALKNEGYTHIQVLRGGGYQGMRIARAGTPDPDDEPLPFAEVHALPGSGGLE</sequence>
<evidence type="ECO:0000256" key="1">
    <source>
        <dbReference type="SAM" id="MobiDB-lite"/>
    </source>
</evidence>
<dbReference type="EMBL" id="JAUEPP010000009">
    <property type="protein sequence ID" value="KAK3334762.1"/>
    <property type="molecule type" value="Genomic_DNA"/>
</dbReference>
<keyword evidence="3" id="KW-1185">Reference proteome</keyword>
<proteinExistence type="predicted"/>
<dbReference type="AlphaFoldDB" id="A0AAE0J0K6"/>
<comment type="caution">
    <text evidence="2">The sequence shown here is derived from an EMBL/GenBank/DDBJ whole genome shotgun (WGS) entry which is preliminary data.</text>
</comment>
<dbReference type="Proteomes" id="UP001278500">
    <property type="component" value="Unassembled WGS sequence"/>
</dbReference>
<accession>A0AAE0J0K6</accession>
<name>A0AAE0J0K6_9PEZI</name>
<feature type="region of interest" description="Disordered" evidence="1">
    <location>
        <begin position="92"/>
        <end position="131"/>
    </location>
</feature>
<gene>
    <name evidence="2" type="ORF">B0H65DRAFT_436166</name>
</gene>
<organism evidence="2 3">
    <name type="scientific">Neurospora tetraspora</name>
    <dbReference type="NCBI Taxonomy" id="94610"/>
    <lineage>
        <taxon>Eukaryota</taxon>
        <taxon>Fungi</taxon>
        <taxon>Dikarya</taxon>
        <taxon>Ascomycota</taxon>
        <taxon>Pezizomycotina</taxon>
        <taxon>Sordariomycetes</taxon>
        <taxon>Sordariomycetidae</taxon>
        <taxon>Sordariales</taxon>
        <taxon>Sordariaceae</taxon>
        <taxon>Neurospora</taxon>
    </lineage>
</organism>
<evidence type="ECO:0000313" key="3">
    <source>
        <dbReference type="Proteomes" id="UP001278500"/>
    </source>
</evidence>
<dbReference type="GeneID" id="87862383"/>
<reference evidence="2" key="2">
    <citation type="submission" date="2023-06" db="EMBL/GenBank/DDBJ databases">
        <authorList>
            <consortium name="Lawrence Berkeley National Laboratory"/>
            <person name="Haridas S."/>
            <person name="Hensen N."/>
            <person name="Bonometti L."/>
            <person name="Westerberg I."/>
            <person name="Brannstrom I.O."/>
            <person name="Guillou S."/>
            <person name="Cros-Aarteil S."/>
            <person name="Calhoun S."/>
            <person name="Kuo A."/>
            <person name="Mondo S."/>
            <person name="Pangilinan J."/>
            <person name="Riley R."/>
            <person name="Labutti K."/>
            <person name="Andreopoulos B."/>
            <person name="Lipzen A."/>
            <person name="Chen C."/>
            <person name="Yanf M."/>
            <person name="Daum C."/>
            <person name="Ng V."/>
            <person name="Clum A."/>
            <person name="Steindorff A."/>
            <person name="Ohm R."/>
            <person name="Martin F."/>
            <person name="Silar P."/>
            <person name="Natvig D."/>
            <person name="Lalanne C."/>
            <person name="Gautier V."/>
            <person name="Ament-Velasquez S.L."/>
            <person name="Kruys A."/>
            <person name="Hutchinson M.I."/>
            <person name="Powell A.J."/>
            <person name="Barry K."/>
            <person name="Miller A.N."/>
            <person name="Grigoriev I.V."/>
            <person name="Debuchy R."/>
            <person name="Gladieux P."/>
            <person name="Thoren M.H."/>
            <person name="Johannesson H."/>
        </authorList>
    </citation>
    <scope>NUCLEOTIDE SEQUENCE</scope>
    <source>
        <strain evidence="2">CBS 560.94</strain>
    </source>
</reference>
<evidence type="ECO:0000313" key="2">
    <source>
        <dbReference type="EMBL" id="KAK3334762.1"/>
    </source>
</evidence>
<feature type="compositionally biased region" description="Polar residues" evidence="1">
    <location>
        <begin position="118"/>
        <end position="131"/>
    </location>
</feature>